<name>A0A062UNG1_9PROT</name>
<evidence type="ECO:0000313" key="2">
    <source>
        <dbReference type="Proteomes" id="UP000027190"/>
    </source>
</evidence>
<dbReference type="Gene3D" id="3.40.50.300">
    <property type="entry name" value="P-loop containing nucleotide triphosphate hydrolases"/>
    <property type="match status" value="1"/>
</dbReference>
<dbReference type="AlphaFoldDB" id="A0A062UNG1"/>
<keyword evidence="2" id="KW-1185">Reference proteome</keyword>
<dbReference type="InterPro" id="IPR027417">
    <property type="entry name" value="P-loop_NTPase"/>
</dbReference>
<reference evidence="1 2" key="1">
    <citation type="journal article" date="2014" name="Antonie Van Leeuwenhoek">
        <title>Hyphomonas beringensis sp. nov. and Hyphomonas chukchiensis sp. nov., isolated from surface seawater of the Bering Sea and Chukchi Sea.</title>
        <authorList>
            <person name="Li C."/>
            <person name="Lai Q."/>
            <person name="Li G."/>
            <person name="Dong C."/>
            <person name="Wang J."/>
            <person name="Liao Y."/>
            <person name="Shao Z."/>
        </authorList>
    </citation>
    <scope>NUCLEOTIDE SEQUENCE [LARGE SCALE GENOMIC DNA]</scope>
    <source>
        <strain evidence="1 2">BH-BN04-4</strain>
    </source>
</reference>
<comment type="caution">
    <text evidence="1">The sequence shown here is derived from an EMBL/GenBank/DDBJ whole genome shotgun (WGS) entry which is preliminary data.</text>
</comment>
<protein>
    <recommendedName>
        <fullName evidence="3">Sulfotransferase domain-containing protein</fullName>
    </recommendedName>
</protein>
<dbReference type="RefSeq" id="WP_034738784.1">
    <property type="nucleotide sequence ID" value="NZ_AWFG01000019.1"/>
</dbReference>
<organism evidence="1 2">
    <name type="scientific">Hyphomonas chukchiensis</name>
    <dbReference type="NCBI Taxonomy" id="1280947"/>
    <lineage>
        <taxon>Bacteria</taxon>
        <taxon>Pseudomonadati</taxon>
        <taxon>Pseudomonadota</taxon>
        <taxon>Alphaproteobacteria</taxon>
        <taxon>Hyphomonadales</taxon>
        <taxon>Hyphomonadaceae</taxon>
        <taxon>Hyphomonas</taxon>
    </lineage>
</organism>
<dbReference type="SUPFAM" id="SSF52540">
    <property type="entry name" value="P-loop containing nucleoside triphosphate hydrolases"/>
    <property type="match status" value="1"/>
</dbReference>
<dbReference type="eggNOG" id="COG3551">
    <property type="taxonomic scope" value="Bacteria"/>
</dbReference>
<proteinExistence type="predicted"/>
<accession>A0A062UNG1</accession>
<dbReference type="Proteomes" id="UP000027190">
    <property type="component" value="Unassembled WGS sequence"/>
</dbReference>
<evidence type="ECO:0008006" key="3">
    <source>
        <dbReference type="Google" id="ProtNLM"/>
    </source>
</evidence>
<dbReference type="PATRIC" id="fig|1280947.3.peg.1580"/>
<dbReference type="STRING" id="1280947.HY30_03525"/>
<evidence type="ECO:0000313" key="1">
    <source>
        <dbReference type="EMBL" id="KCZ58818.1"/>
    </source>
</evidence>
<dbReference type="EMBL" id="AWFG01000019">
    <property type="protein sequence ID" value="KCZ58818.1"/>
    <property type="molecule type" value="Genomic_DNA"/>
</dbReference>
<gene>
    <name evidence="1" type="ORF">HY30_03525</name>
</gene>
<sequence length="281" mass="31850">MRIVTGMHRSGTSFVCQCLSSLGAEFGDPALLFPADKWNQAGYFENVELIDIDNKLILGKSAKIDNWLNAPEDLFGRAINSFKSMKWKYFLFPGKRAIMQRSRQFEAEMKRLAQVYAGTYVKDPRFCLTLGAWDAVGAVESVVFSFRNPGAVAGSIRRREGLPRWFGHKYWLYHIQGFFADLPGDTPLYVVDFDAFFLAEQQDAAFARLRRFMGAPDGGAAEADLKSRLDLRLRTQADPVDDLPTREARVYAALVDLCERCGDAPVRMADHQDIRERIMRS</sequence>
<dbReference type="OrthoDB" id="7210452at2"/>